<dbReference type="EMBL" id="SMKA01000004">
    <property type="protein sequence ID" value="TDC34991.1"/>
    <property type="molecule type" value="Genomic_DNA"/>
</dbReference>
<protein>
    <submittedName>
        <fullName evidence="1">XRE family transcriptional regulator</fullName>
    </submittedName>
</protein>
<organism evidence="1 2">
    <name type="scientific">Kribbella albertanoniae</name>
    <dbReference type="NCBI Taxonomy" id="1266829"/>
    <lineage>
        <taxon>Bacteria</taxon>
        <taxon>Bacillati</taxon>
        <taxon>Actinomycetota</taxon>
        <taxon>Actinomycetes</taxon>
        <taxon>Propionibacteriales</taxon>
        <taxon>Kribbellaceae</taxon>
        <taxon>Kribbella</taxon>
    </lineage>
</organism>
<dbReference type="OrthoDB" id="4541472at2"/>
<dbReference type="AlphaFoldDB" id="A0A4R4QGZ8"/>
<sequence length="479" mass="52878">MGDRGRKPNKVLRNARGPLSQEVLAEKLNASIYRATGQVAEISSKVISDYERGWYQWPREPLRSAFCEVLGVRTPEELGFQNPRSGPRPSAPASVDLLALAGTRSASGPVECVRVPGGRSYFGADLSAHYTTANRQGSELFLVEPSEEMLAGLVRPDRRSLVVAVDRDRRSYVADGRRFMDRAGRGIGPQAVSAANVVDDLTLGVIWATTNADSSLLADDGHLERSQAYVTDQESRSVSRGDVEEVPLLNPVAGQWLGSQFCSRHILRNLDQLGEEPLFWTREQRGEEAAAWLLWSHKFDYLRRTSRRFTTLRRGFCIPESEVQASPGYERVLLLLAMALMEGFGIKVELSVEPEHAEVEGFVLAGQAVVANWLGSPGLWCVEASAPASRLVTYRELAGQVSGESSLPQTTPAGRLEALADHLQVPWGWFRRRCTELATVGVDDVCHPRSRLLSTRGLNTAISFVSYIDVLEGEDFARR</sequence>
<dbReference type="Proteomes" id="UP000295075">
    <property type="component" value="Unassembled WGS sequence"/>
</dbReference>
<evidence type="ECO:0000313" key="1">
    <source>
        <dbReference type="EMBL" id="TDC34991.1"/>
    </source>
</evidence>
<dbReference type="RefSeq" id="WP_132400879.1">
    <property type="nucleotide sequence ID" value="NZ_SMKA01000004.1"/>
</dbReference>
<reference evidence="1 2" key="1">
    <citation type="submission" date="2019-03" db="EMBL/GenBank/DDBJ databases">
        <title>Draft genome sequences of novel Actinobacteria.</title>
        <authorList>
            <person name="Sahin N."/>
            <person name="Ay H."/>
            <person name="Saygin H."/>
        </authorList>
    </citation>
    <scope>NUCLEOTIDE SEQUENCE [LARGE SCALE GENOMIC DNA]</scope>
    <source>
        <strain evidence="1 2">JCM 30547</strain>
    </source>
</reference>
<proteinExistence type="predicted"/>
<name>A0A4R4QGZ8_9ACTN</name>
<comment type="caution">
    <text evidence="1">The sequence shown here is derived from an EMBL/GenBank/DDBJ whole genome shotgun (WGS) entry which is preliminary data.</text>
</comment>
<evidence type="ECO:0000313" key="2">
    <source>
        <dbReference type="Proteomes" id="UP000295075"/>
    </source>
</evidence>
<gene>
    <name evidence="1" type="ORF">E1261_02080</name>
</gene>
<keyword evidence="2" id="KW-1185">Reference proteome</keyword>
<accession>A0A4R4QGZ8</accession>